<dbReference type="AlphaFoldDB" id="A5GAU1"/>
<dbReference type="EMBL" id="CP000698">
    <property type="protein sequence ID" value="ABQ25314.1"/>
    <property type="molecule type" value="Genomic_DNA"/>
</dbReference>
<dbReference type="KEGG" id="gur:Gura_1108"/>
<keyword evidence="2" id="KW-1185">Reference proteome</keyword>
<dbReference type="RefSeq" id="WP_011938036.1">
    <property type="nucleotide sequence ID" value="NC_009483.1"/>
</dbReference>
<name>A5GAU1_GEOUR</name>
<evidence type="ECO:0000313" key="2">
    <source>
        <dbReference type="Proteomes" id="UP000006695"/>
    </source>
</evidence>
<evidence type="ECO:0000313" key="1">
    <source>
        <dbReference type="EMBL" id="ABQ25314.1"/>
    </source>
</evidence>
<organism evidence="1 2">
    <name type="scientific">Geotalea uraniireducens (strain Rf4)</name>
    <name type="common">Geobacter uraniireducens</name>
    <dbReference type="NCBI Taxonomy" id="351605"/>
    <lineage>
        <taxon>Bacteria</taxon>
        <taxon>Pseudomonadati</taxon>
        <taxon>Thermodesulfobacteriota</taxon>
        <taxon>Desulfuromonadia</taxon>
        <taxon>Geobacterales</taxon>
        <taxon>Geobacteraceae</taxon>
        <taxon>Geotalea</taxon>
    </lineage>
</organism>
<accession>A5GAU1</accession>
<gene>
    <name evidence="1" type="ordered locus">Gura_1108</name>
</gene>
<dbReference type="STRING" id="351605.Gura_1108"/>
<sequence length="97" mass="11306">MFIESDTSVVSLQQECERLVDNNEIYVDAVRMICYKGHPVERDGLARKKKSWLMKKTVDRKKKIAYKVGLPRTGKKQGEARAEKSLKKVIDKVWMFC</sequence>
<reference evidence="1 2" key="1">
    <citation type="submission" date="2007-05" db="EMBL/GenBank/DDBJ databases">
        <title>Complete sequence of Geobacter uraniireducens Rf4.</title>
        <authorList>
            <consortium name="US DOE Joint Genome Institute"/>
            <person name="Copeland A."/>
            <person name="Lucas S."/>
            <person name="Lapidus A."/>
            <person name="Barry K."/>
            <person name="Detter J.C."/>
            <person name="Glavina del Rio T."/>
            <person name="Hammon N."/>
            <person name="Israni S."/>
            <person name="Dalin E."/>
            <person name="Tice H."/>
            <person name="Pitluck S."/>
            <person name="Chertkov O."/>
            <person name="Brettin T."/>
            <person name="Bruce D."/>
            <person name="Han C."/>
            <person name="Schmutz J."/>
            <person name="Larimer F."/>
            <person name="Land M."/>
            <person name="Hauser L."/>
            <person name="Kyrpides N."/>
            <person name="Mikhailova N."/>
            <person name="Shelobolina E."/>
            <person name="Aklujkar M."/>
            <person name="Lovley D."/>
            <person name="Richardson P."/>
        </authorList>
    </citation>
    <scope>NUCLEOTIDE SEQUENCE [LARGE SCALE GENOMIC DNA]</scope>
    <source>
        <strain evidence="1 2">Rf4</strain>
    </source>
</reference>
<dbReference type="Proteomes" id="UP000006695">
    <property type="component" value="Chromosome"/>
</dbReference>
<protein>
    <submittedName>
        <fullName evidence="1">Uncharacterized protein</fullName>
    </submittedName>
</protein>
<proteinExistence type="predicted"/>
<dbReference type="HOGENOM" id="CLU_182928_0_0_7"/>